<dbReference type="PANTHER" id="PTHR30061">
    <property type="entry name" value="MALTOSE-BINDING PERIPLASMIC PROTEIN"/>
    <property type="match status" value="1"/>
</dbReference>
<dbReference type="SUPFAM" id="SSF53850">
    <property type="entry name" value="Periplasmic binding protein-like II"/>
    <property type="match status" value="1"/>
</dbReference>
<dbReference type="EMBL" id="WNVG01000604">
    <property type="protein sequence ID" value="MDZ5034492.1"/>
    <property type="molecule type" value="Genomic_DNA"/>
</dbReference>
<feature type="non-terminal residue" evidence="4">
    <location>
        <position position="1"/>
    </location>
</feature>
<accession>A0AAW9J4V9</accession>
<comment type="similarity">
    <text evidence="1">Belongs to the bacterial solute-binding protein 1 family.</text>
</comment>
<dbReference type="GO" id="GO:0042956">
    <property type="term" value="P:maltodextrin transmembrane transport"/>
    <property type="evidence" value="ECO:0007669"/>
    <property type="project" value="TreeGrafter"/>
</dbReference>
<dbReference type="GO" id="GO:0055052">
    <property type="term" value="C:ATP-binding cassette (ABC) transporter complex, substrate-binding subunit-containing"/>
    <property type="evidence" value="ECO:0007669"/>
    <property type="project" value="TreeGrafter"/>
</dbReference>
<dbReference type="Gene3D" id="3.40.190.10">
    <property type="entry name" value="Periplasmic binding protein-like II"/>
    <property type="match status" value="1"/>
</dbReference>
<evidence type="ECO:0000256" key="3">
    <source>
        <dbReference type="ARBA" id="ARBA00022729"/>
    </source>
</evidence>
<evidence type="ECO:0000256" key="1">
    <source>
        <dbReference type="ARBA" id="ARBA00008520"/>
    </source>
</evidence>
<reference evidence="4" key="1">
    <citation type="submission" date="2019-11" db="EMBL/GenBank/DDBJ databases">
        <title>Characterization of Clostridium perfringens isolates from swine manure treated agricultural soils.</title>
        <authorList>
            <person name="Wushke S.T."/>
        </authorList>
    </citation>
    <scope>NUCLEOTIDE SEQUENCE</scope>
    <source>
        <strain evidence="4">X15</strain>
    </source>
</reference>
<name>A0AAW9J4V9_CLOPF</name>
<dbReference type="Pfam" id="PF01547">
    <property type="entry name" value="SBP_bac_1"/>
    <property type="match status" value="1"/>
</dbReference>
<dbReference type="AlphaFoldDB" id="A0AAW9J4V9"/>
<comment type="caution">
    <text evidence="4">The sequence shown here is derived from an EMBL/GenBank/DDBJ whole genome shotgun (WGS) entry which is preliminary data.</text>
</comment>
<gene>
    <name evidence="4" type="ORF">GNF81_17485</name>
</gene>
<dbReference type="PANTHER" id="PTHR30061:SF50">
    <property type="entry name" value="MALTOSE_MALTODEXTRIN-BINDING PERIPLASMIC PROTEIN"/>
    <property type="match status" value="1"/>
</dbReference>
<keyword evidence="2" id="KW-0813">Transport</keyword>
<sequence>YNKKLLEKLGVEVPNTIADLETLGKKIKESGTKTEDGKNVYAANISTGSVWDISTWAFSLGADFMNKDYTKTLIDLPESIAAHTKMQEFVKNGWAPITDGTSDQLWFNGQLATYITGEWTIPATLDAKIDVGYAPAPAGSTGLSVAPIGGCDWVITEQSKNKEKAIEFLKLMYSEEFQVKADRGVTDLSI</sequence>
<evidence type="ECO:0000256" key="2">
    <source>
        <dbReference type="ARBA" id="ARBA00022448"/>
    </source>
</evidence>
<feature type="non-terminal residue" evidence="4">
    <location>
        <position position="190"/>
    </location>
</feature>
<dbReference type="RefSeq" id="WP_322412944.1">
    <property type="nucleotide sequence ID" value="NZ_WNVG01000604.1"/>
</dbReference>
<dbReference type="GO" id="GO:1901982">
    <property type="term" value="F:maltose binding"/>
    <property type="evidence" value="ECO:0007669"/>
    <property type="project" value="TreeGrafter"/>
</dbReference>
<organism evidence="4 5">
    <name type="scientific">Clostridium perfringens</name>
    <dbReference type="NCBI Taxonomy" id="1502"/>
    <lineage>
        <taxon>Bacteria</taxon>
        <taxon>Bacillati</taxon>
        <taxon>Bacillota</taxon>
        <taxon>Clostridia</taxon>
        <taxon>Eubacteriales</taxon>
        <taxon>Clostridiaceae</taxon>
        <taxon>Clostridium</taxon>
    </lineage>
</organism>
<evidence type="ECO:0000313" key="4">
    <source>
        <dbReference type="EMBL" id="MDZ5034492.1"/>
    </source>
</evidence>
<dbReference type="GO" id="GO:0015768">
    <property type="term" value="P:maltose transport"/>
    <property type="evidence" value="ECO:0007669"/>
    <property type="project" value="TreeGrafter"/>
</dbReference>
<dbReference type="InterPro" id="IPR006059">
    <property type="entry name" value="SBP"/>
</dbReference>
<evidence type="ECO:0000313" key="5">
    <source>
        <dbReference type="Proteomes" id="UP001289066"/>
    </source>
</evidence>
<keyword evidence="3" id="KW-0732">Signal</keyword>
<proteinExistence type="inferred from homology"/>
<dbReference type="Proteomes" id="UP001289066">
    <property type="component" value="Unassembled WGS sequence"/>
</dbReference>
<protein>
    <submittedName>
        <fullName evidence="4">Extracellular solute-binding protein</fullName>
    </submittedName>
</protein>